<keyword evidence="4" id="KW-1185">Reference proteome</keyword>
<reference evidence="3" key="1">
    <citation type="submission" date="2017-12" db="EMBL/GenBank/DDBJ databases">
        <title>Gene loss provides genomic basis for host adaptation in cereal stripe rust fungi.</title>
        <authorList>
            <person name="Xia C."/>
        </authorList>
    </citation>
    <scope>NUCLEOTIDE SEQUENCE [LARGE SCALE GENOMIC DNA]</scope>
    <source>
        <strain evidence="3">93-210</strain>
    </source>
</reference>
<dbReference type="CDD" id="cd16982">
    <property type="entry name" value="CID_Pcf11"/>
    <property type="match status" value="1"/>
</dbReference>
<dbReference type="GO" id="GO:0003729">
    <property type="term" value="F:mRNA binding"/>
    <property type="evidence" value="ECO:0007669"/>
    <property type="project" value="InterPro"/>
</dbReference>
<sequence>IDPTFPLVPKTSIHFTETSIRHFPLHSPNSLIMSNLVSRASHHPHHPTSSTMSNLPHQQTPTMQGLPTPPPSIAYDVNEFRRFFTFGLSQLKHNNKFIINDLTTLASVYHHRMSSCIVKAIEQFILESYPTHRLVGFYALDSICKNLGHPFPELFKASIERLFLTAYRDVENFDPTTKIKFEELLGTWRTGSVTQSELFGAELQRRMENGIFGSWGNGAEASNSQAFQNGMKQLPAIASPAEKASILFDLRRILADRRDIAVYNPTDQANLLQIDTLSQLEQLVANQQLTINQVDDIRKQLQLFKLSTAPPAPTDLSAPQSISHHHTPVHHPSQPPTDLDDSGTLAQLNQFLEANPNILQEVMQQSQLAQPPQAAFAQSTTNSALDPTFQDVSDILSQFVQPQPTAPFVPEPISHAILSPNLFNGQNLAAALTALNIPQGPNQTPVGFIREQSCESANKSSPSPSTPSSSQNSLPRDHPDPAIMEYENKIAGLTIELQSGSINRVNPSDIADLLYSDIPQFCRQDGSRFLSGKTGNQRASDQLDRYFRIQRQVRESGQRAQQRMWGQGESTWLYSQDSEHAGRGNGSQTRKDGSRSPPAMKRIEEEQEKLAELRRKTVIRPSSSGLACQPCPICLEPFDTKLDEDEDEFLWTNAIESFNESKQTKVIYHATCHFETVRNKKRMQLKSELEAKKLSQSSVRTHPSLPVTQSSSSDNLEQKIKVESVNPDLSLGPLDKKRKGSPSSSPQLNDLQSRPSSLGTHKKPRLISA</sequence>
<comment type="caution">
    <text evidence="3">The sequence shown here is derived from an EMBL/GenBank/DDBJ whole genome shotgun (WGS) entry which is preliminary data.</text>
</comment>
<feature type="region of interest" description="Disordered" evidence="1">
    <location>
        <begin position="453"/>
        <end position="481"/>
    </location>
</feature>
<dbReference type="Pfam" id="PF04818">
    <property type="entry name" value="CID"/>
    <property type="match status" value="1"/>
</dbReference>
<proteinExistence type="predicted"/>
<dbReference type="SMART" id="SM00582">
    <property type="entry name" value="RPR"/>
    <property type="match status" value="1"/>
</dbReference>
<feature type="compositionally biased region" description="Polar residues" evidence="1">
    <location>
        <begin position="54"/>
        <end position="64"/>
    </location>
</feature>
<dbReference type="GO" id="GO:0006369">
    <property type="term" value="P:termination of RNA polymerase II transcription"/>
    <property type="evidence" value="ECO:0007669"/>
    <property type="project" value="InterPro"/>
</dbReference>
<dbReference type="InterPro" id="IPR047415">
    <property type="entry name" value="Pcf11_CID"/>
</dbReference>
<evidence type="ECO:0000259" key="2">
    <source>
        <dbReference type="PROSITE" id="PS51391"/>
    </source>
</evidence>
<feature type="region of interest" description="Disordered" evidence="1">
    <location>
        <begin position="577"/>
        <end position="600"/>
    </location>
</feature>
<dbReference type="EMBL" id="PKSL01000031">
    <property type="protein sequence ID" value="POW12504.1"/>
    <property type="molecule type" value="Genomic_DNA"/>
</dbReference>
<feature type="region of interest" description="Disordered" evidence="1">
    <location>
        <begin position="689"/>
        <end position="769"/>
    </location>
</feature>
<dbReference type="InterPro" id="IPR008942">
    <property type="entry name" value="ENTH_VHS"/>
</dbReference>
<dbReference type="PANTHER" id="PTHR15921:SF3">
    <property type="entry name" value="PRE-MRNA CLEAVAGE COMPLEX 2 PROTEIN PCF11"/>
    <property type="match status" value="1"/>
</dbReference>
<dbReference type="GO" id="GO:0031124">
    <property type="term" value="P:mRNA 3'-end processing"/>
    <property type="evidence" value="ECO:0007669"/>
    <property type="project" value="InterPro"/>
</dbReference>
<dbReference type="VEuPathDB" id="FungiDB:PSHT_04457"/>
<dbReference type="GO" id="GO:0000993">
    <property type="term" value="F:RNA polymerase II complex binding"/>
    <property type="evidence" value="ECO:0007669"/>
    <property type="project" value="InterPro"/>
</dbReference>
<dbReference type="PANTHER" id="PTHR15921">
    <property type="entry name" value="PRE-MRNA CLEAVAGE COMPLEX II"/>
    <property type="match status" value="1"/>
</dbReference>
<dbReference type="AlphaFoldDB" id="A0A2S4VSL1"/>
<evidence type="ECO:0000313" key="4">
    <source>
        <dbReference type="Proteomes" id="UP000239156"/>
    </source>
</evidence>
<feature type="non-terminal residue" evidence="3">
    <location>
        <position position="1"/>
    </location>
</feature>
<dbReference type="FunFam" id="1.25.40.90:FF:000016">
    <property type="entry name" value="mRNA cleavage factor complex component Pcf11"/>
    <property type="match status" value="1"/>
</dbReference>
<feature type="compositionally biased region" description="Low complexity" evidence="1">
    <location>
        <begin position="454"/>
        <end position="474"/>
    </location>
</feature>
<feature type="compositionally biased region" description="Polar residues" evidence="1">
    <location>
        <begin position="741"/>
        <end position="759"/>
    </location>
</feature>
<dbReference type="PROSITE" id="PS51391">
    <property type="entry name" value="CID"/>
    <property type="match status" value="1"/>
</dbReference>
<organism evidence="3 4">
    <name type="scientific">Puccinia striiformis</name>
    <dbReference type="NCBI Taxonomy" id="27350"/>
    <lineage>
        <taxon>Eukaryota</taxon>
        <taxon>Fungi</taxon>
        <taxon>Dikarya</taxon>
        <taxon>Basidiomycota</taxon>
        <taxon>Pucciniomycotina</taxon>
        <taxon>Pucciniomycetes</taxon>
        <taxon>Pucciniales</taxon>
        <taxon>Pucciniaceae</taxon>
        <taxon>Puccinia</taxon>
    </lineage>
</organism>
<dbReference type="SUPFAM" id="SSF48464">
    <property type="entry name" value="ENTH/VHS domain"/>
    <property type="match status" value="1"/>
</dbReference>
<dbReference type="InterPro" id="IPR054127">
    <property type="entry name" value="Pcf11_C"/>
</dbReference>
<feature type="compositionally biased region" description="Polar residues" evidence="1">
    <location>
        <begin position="694"/>
        <end position="715"/>
    </location>
</feature>
<dbReference type="VEuPathDB" id="FungiDB:PSTT_04532"/>
<protein>
    <recommendedName>
        <fullName evidence="2">CID domain-containing protein</fullName>
    </recommendedName>
</protein>
<gene>
    <name evidence="3" type="ORF">PSTT_04532</name>
</gene>
<dbReference type="Pfam" id="PF21936">
    <property type="entry name" value="Pcf11_C"/>
    <property type="match status" value="1"/>
</dbReference>
<evidence type="ECO:0000313" key="3">
    <source>
        <dbReference type="EMBL" id="POW12504.1"/>
    </source>
</evidence>
<name>A0A2S4VSL1_9BASI</name>
<feature type="region of interest" description="Disordered" evidence="1">
    <location>
        <begin position="40"/>
        <end position="64"/>
    </location>
</feature>
<feature type="domain" description="CID" evidence="2">
    <location>
        <begin position="76"/>
        <end position="215"/>
    </location>
</feature>
<dbReference type="Gene3D" id="1.25.40.90">
    <property type="match status" value="1"/>
</dbReference>
<dbReference type="InterPro" id="IPR006569">
    <property type="entry name" value="CID_dom"/>
</dbReference>
<feature type="region of interest" description="Disordered" evidence="1">
    <location>
        <begin position="309"/>
        <end position="340"/>
    </location>
</feature>
<dbReference type="GO" id="GO:0005849">
    <property type="term" value="C:mRNA cleavage factor complex"/>
    <property type="evidence" value="ECO:0007669"/>
    <property type="project" value="TreeGrafter"/>
</dbReference>
<dbReference type="GO" id="GO:0005737">
    <property type="term" value="C:cytoplasm"/>
    <property type="evidence" value="ECO:0007669"/>
    <property type="project" value="TreeGrafter"/>
</dbReference>
<dbReference type="InterPro" id="IPR045154">
    <property type="entry name" value="PCF11-like"/>
</dbReference>
<accession>A0A2S4VSL1</accession>
<feature type="compositionally biased region" description="Basic residues" evidence="1">
    <location>
        <begin position="760"/>
        <end position="769"/>
    </location>
</feature>
<feature type="non-terminal residue" evidence="3">
    <location>
        <position position="769"/>
    </location>
</feature>
<evidence type="ECO:0000256" key="1">
    <source>
        <dbReference type="SAM" id="MobiDB-lite"/>
    </source>
</evidence>
<dbReference type="Proteomes" id="UP000239156">
    <property type="component" value="Unassembled WGS sequence"/>
</dbReference>